<keyword evidence="2 4" id="KW-0472">Membrane</keyword>
<dbReference type="AlphaFoldDB" id="A0AAE3QWV8"/>
<name>A0AAE3QWV8_9BACT</name>
<dbReference type="EMBL" id="JASJOS010000017">
    <property type="protein sequence ID" value="MDJ1484888.1"/>
    <property type="molecule type" value="Genomic_DNA"/>
</dbReference>
<feature type="domain" description="OmpA-like" evidence="6">
    <location>
        <begin position="460"/>
        <end position="577"/>
    </location>
</feature>
<dbReference type="PRINTS" id="PR01021">
    <property type="entry name" value="OMPADOMAIN"/>
</dbReference>
<sequence length="577" mass="63578">MKSSKIFPILLLFLSATFAWGQKRSVSIDPKSYEIENLGDSVNSTYDELGPVMTPDGQTLYFAIDGRQDNLFGADESQEIWFCTKRPDGKWSKAKRMPLPFNLEQFNSVESVTPDGSTLIIRGAFKNGKYKGPGFSASNRTANGWSVPQQLEIEGFQEMNKGVFTNAVLANNGKFLILAFSEVKNSEASDLYVSTLKEDGKWSRPQSLGADINTNVSEDTPFLAADGKTLYFSSDRPGGLGSHDIYIARREGDGWQKWSKPVNMGNPINTEEADTYYTMDATGEYAYLVADKNSKGGSDIVRVKLKEEFRPDPVVLVSGKVFNSKTRQPLDAMISYEVLPGGGELGVARSNATTGEYKIVLPYGKRYGFRAKAPGFISVSDNIDLSGLKADANQTASLMDTTLRNVSVLENKEQFVVAATGNTNDAVLNSDDTPLLPATSKDTTVSVGKIISRDLYLVPIEKNVVVRLNNVFFDFDKIQLNDASYPELDRVAEFMVENPAITIEIAGHTDAMGTDEYNLKLSEGRVTSVKDYLTSRKGLDPSRIVVHGYGESVPLADNETEEGRAQNRRVEFKIIKN</sequence>
<accession>A0AAE3QWV8</accession>
<dbReference type="InterPro" id="IPR036737">
    <property type="entry name" value="OmpA-like_sf"/>
</dbReference>
<evidence type="ECO:0000313" key="8">
    <source>
        <dbReference type="Proteomes" id="UP001241110"/>
    </source>
</evidence>
<dbReference type="InterPro" id="IPR050330">
    <property type="entry name" value="Bact_OuterMem_StrucFunc"/>
</dbReference>
<dbReference type="PANTHER" id="PTHR30329:SF21">
    <property type="entry name" value="LIPOPROTEIN YIAD-RELATED"/>
    <property type="match status" value="1"/>
</dbReference>
<organism evidence="7 8">
    <name type="scientific">Xanthocytophaga flava</name>
    <dbReference type="NCBI Taxonomy" id="3048013"/>
    <lineage>
        <taxon>Bacteria</taxon>
        <taxon>Pseudomonadati</taxon>
        <taxon>Bacteroidota</taxon>
        <taxon>Cytophagia</taxon>
        <taxon>Cytophagales</taxon>
        <taxon>Rhodocytophagaceae</taxon>
        <taxon>Xanthocytophaga</taxon>
    </lineage>
</organism>
<dbReference type="PROSITE" id="PS51123">
    <property type="entry name" value="OMPA_2"/>
    <property type="match status" value="1"/>
</dbReference>
<gene>
    <name evidence="7" type="ORF">QNI16_30595</name>
</gene>
<evidence type="ECO:0000259" key="6">
    <source>
        <dbReference type="PROSITE" id="PS51123"/>
    </source>
</evidence>
<evidence type="ECO:0000256" key="2">
    <source>
        <dbReference type="ARBA" id="ARBA00023136"/>
    </source>
</evidence>
<dbReference type="InterPro" id="IPR011659">
    <property type="entry name" value="WD40"/>
</dbReference>
<keyword evidence="3" id="KW-0998">Cell outer membrane</keyword>
<dbReference type="Pfam" id="PF00691">
    <property type="entry name" value="OmpA"/>
    <property type="match status" value="1"/>
</dbReference>
<dbReference type="SUPFAM" id="SSF103088">
    <property type="entry name" value="OmpA-like"/>
    <property type="match status" value="1"/>
</dbReference>
<dbReference type="RefSeq" id="WP_313986678.1">
    <property type="nucleotide sequence ID" value="NZ_JASJOS010000017.1"/>
</dbReference>
<dbReference type="Pfam" id="PF07676">
    <property type="entry name" value="PD40"/>
    <property type="match status" value="2"/>
</dbReference>
<dbReference type="Gene3D" id="3.30.1330.60">
    <property type="entry name" value="OmpA-like domain"/>
    <property type="match status" value="1"/>
</dbReference>
<comment type="subcellular location">
    <subcellularLocation>
        <location evidence="1">Cell outer membrane</location>
    </subcellularLocation>
</comment>
<evidence type="ECO:0000256" key="1">
    <source>
        <dbReference type="ARBA" id="ARBA00004442"/>
    </source>
</evidence>
<dbReference type="SUPFAM" id="SSF82171">
    <property type="entry name" value="DPP6 N-terminal domain-like"/>
    <property type="match status" value="1"/>
</dbReference>
<feature type="signal peptide" evidence="5">
    <location>
        <begin position="1"/>
        <end position="21"/>
    </location>
</feature>
<dbReference type="InterPro" id="IPR006664">
    <property type="entry name" value="OMP_bac"/>
</dbReference>
<dbReference type="Gene3D" id="2.115.10.20">
    <property type="entry name" value="Glycosyl hydrolase domain, family 43"/>
    <property type="match status" value="1"/>
</dbReference>
<feature type="chain" id="PRO_5042145541" evidence="5">
    <location>
        <begin position="22"/>
        <end position="577"/>
    </location>
</feature>
<dbReference type="InterPro" id="IPR006665">
    <property type="entry name" value="OmpA-like"/>
</dbReference>
<protein>
    <submittedName>
        <fullName evidence="7">OmpA family protein</fullName>
    </submittedName>
</protein>
<proteinExistence type="predicted"/>
<dbReference type="CDD" id="cd07185">
    <property type="entry name" value="OmpA_C-like"/>
    <property type="match status" value="1"/>
</dbReference>
<evidence type="ECO:0000256" key="4">
    <source>
        <dbReference type="PROSITE-ProRule" id="PRU00473"/>
    </source>
</evidence>
<keyword evidence="5" id="KW-0732">Signal</keyword>
<reference evidence="7" key="1">
    <citation type="submission" date="2023-05" db="EMBL/GenBank/DDBJ databases">
        <authorList>
            <person name="Zhang X."/>
        </authorList>
    </citation>
    <scope>NUCLEOTIDE SEQUENCE</scope>
    <source>
        <strain evidence="7">YF14B1</strain>
    </source>
</reference>
<dbReference type="GO" id="GO:0009279">
    <property type="term" value="C:cell outer membrane"/>
    <property type="evidence" value="ECO:0007669"/>
    <property type="project" value="UniProtKB-SubCell"/>
</dbReference>
<dbReference type="PANTHER" id="PTHR30329">
    <property type="entry name" value="STATOR ELEMENT OF FLAGELLAR MOTOR COMPLEX"/>
    <property type="match status" value="1"/>
</dbReference>
<comment type="caution">
    <text evidence="7">The sequence shown here is derived from an EMBL/GenBank/DDBJ whole genome shotgun (WGS) entry which is preliminary data.</text>
</comment>
<dbReference type="InterPro" id="IPR023296">
    <property type="entry name" value="Glyco_hydro_beta-prop_sf"/>
</dbReference>
<evidence type="ECO:0000256" key="5">
    <source>
        <dbReference type="SAM" id="SignalP"/>
    </source>
</evidence>
<evidence type="ECO:0000313" key="7">
    <source>
        <dbReference type="EMBL" id="MDJ1484888.1"/>
    </source>
</evidence>
<evidence type="ECO:0000256" key="3">
    <source>
        <dbReference type="ARBA" id="ARBA00023237"/>
    </source>
</evidence>
<dbReference type="Proteomes" id="UP001241110">
    <property type="component" value="Unassembled WGS sequence"/>
</dbReference>